<reference evidence="2 3" key="2">
    <citation type="journal article" date="2000" name="Virology">
        <title>The structural protein E of the archaeal virus phiCh1: evidence for processing in Natrialba magadii during virus maturation.</title>
        <authorList>
            <person name="Klein R."/>
            <person name="Greineder B."/>
            <person name="Baranyi U."/>
            <person name="Witte A."/>
        </authorList>
    </citation>
    <scope>NUCLEOTIDE SEQUENCE [LARGE SCALE GENOMIC DNA]</scope>
</reference>
<feature type="region of interest" description="Disordered" evidence="1">
    <location>
        <begin position="94"/>
        <end position="114"/>
    </location>
</feature>
<evidence type="ECO:0000313" key="2">
    <source>
        <dbReference type="EMBL" id="AAM88716.1"/>
    </source>
</evidence>
<dbReference type="GeneID" id="951287"/>
<reference evidence="2 3" key="3">
    <citation type="journal article" date="2002" name="Mol. Microbiol.">
        <title>Natrialba magadii virus phiCh1: first complete nucleotide sequence and functional organization of a virus infecting a haloalkaliphilic archaeon.</title>
        <authorList>
            <person name="Klein R."/>
            <person name="Baranyi U."/>
            <person name="Rossler N."/>
            <person name="Greineder B."/>
            <person name="Scholz H."/>
            <person name="Witte A."/>
        </authorList>
    </citation>
    <scope>NUCLEOTIDE SEQUENCE</scope>
</reference>
<dbReference type="KEGG" id="vg:951287"/>
<dbReference type="Proteomes" id="UP000001157">
    <property type="component" value="Segment"/>
</dbReference>
<evidence type="ECO:0000256" key="1">
    <source>
        <dbReference type="SAM" id="MobiDB-lite"/>
    </source>
</evidence>
<feature type="compositionally biased region" description="Polar residues" evidence="1">
    <location>
        <begin position="27"/>
        <end position="36"/>
    </location>
</feature>
<dbReference type="EMBL" id="AF440695">
    <property type="protein sequence ID" value="AAM88716.1"/>
    <property type="molecule type" value="Genomic_DNA"/>
</dbReference>
<proteinExistence type="predicted"/>
<name>Q8JL14_9CAUD</name>
<accession>Q8JL14</accession>
<organism evidence="2 3">
    <name type="scientific">Natrialba phage PhiCh1</name>
    <dbReference type="NCBI Taxonomy" id="114777"/>
    <lineage>
        <taxon>Viruses</taxon>
        <taxon>Duplodnaviria</taxon>
        <taxon>Heunggongvirae</taxon>
        <taxon>Uroviricota</taxon>
        <taxon>Caudoviricetes</taxon>
        <taxon>Vertoviridae</taxon>
        <taxon>Myohalovirus</taxon>
        <taxon>Myohalovirus alkaliphilum</taxon>
        <taxon>Myohalovirus phiCh1</taxon>
    </lineage>
</organism>
<evidence type="ECO:0000313" key="3">
    <source>
        <dbReference type="Proteomes" id="UP000001157"/>
    </source>
</evidence>
<protein>
    <submittedName>
        <fullName evidence="2">Uncharacterized protein</fullName>
    </submittedName>
</protein>
<sequence>MKTDGRSPFTHGMEIEQFPGPLPSDVRSYTMNNNRGSLDGWHNDASGPRETSIGAYKNCKTILNRFYKDTRDEDITWDWHGANNGLARARTFTSAWPGTSLTTRSPRGRSATTP</sequence>
<dbReference type="RefSeq" id="NP_665960.1">
    <property type="nucleotide sequence ID" value="NC_004084.1"/>
</dbReference>
<reference evidence="2 3" key="1">
    <citation type="journal article" date="2000" name="Mol. Microbiol.">
        <title>The archaeal halophilic virus-encoded Dam-like methyltransferase M. phiCh1-I methylates adenine residues and complements dam mutants in the low salt environment of Escherichia coli.</title>
        <authorList>
            <person name="Baranyi U."/>
            <person name="Klein R."/>
            <person name="Lubitz W."/>
            <person name="Kruger D.H."/>
            <person name="Witte A."/>
        </authorList>
    </citation>
    <scope>NUCLEOTIDE SEQUENCE [LARGE SCALE GENOMIC DNA]</scope>
</reference>
<feature type="region of interest" description="Disordered" evidence="1">
    <location>
        <begin position="1"/>
        <end position="52"/>
    </location>
</feature>